<evidence type="ECO:0000256" key="1">
    <source>
        <dbReference type="SAM" id="MobiDB-lite"/>
    </source>
</evidence>
<keyword evidence="3" id="KW-1185">Reference proteome</keyword>
<dbReference type="EMBL" id="AP009552">
    <property type="protein sequence ID" value="BAG02871.1"/>
    <property type="molecule type" value="Genomic_DNA"/>
</dbReference>
<name>B0JKT2_MICAN</name>
<evidence type="ECO:0000313" key="3">
    <source>
        <dbReference type="Proteomes" id="UP000001510"/>
    </source>
</evidence>
<dbReference type="PaxDb" id="449447-MAE_30490"/>
<organism evidence="2 3">
    <name type="scientific">Microcystis aeruginosa (strain NIES-843 / IAM M-2473)</name>
    <dbReference type="NCBI Taxonomy" id="449447"/>
    <lineage>
        <taxon>Bacteria</taxon>
        <taxon>Bacillati</taxon>
        <taxon>Cyanobacteriota</taxon>
        <taxon>Cyanophyceae</taxon>
        <taxon>Oscillatoriophycideae</taxon>
        <taxon>Chroococcales</taxon>
        <taxon>Microcystaceae</taxon>
        <taxon>Microcystis</taxon>
    </lineage>
</organism>
<proteinExistence type="predicted"/>
<evidence type="ECO:0000313" key="2">
    <source>
        <dbReference type="EMBL" id="BAG02871.1"/>
    </source>
</evidence>
<sequence length="129" mass="14239">MPIPVIPTKPTLIPPNPPTKPIFPRQADKLAPVTPPTAGITKSSFLAIFLRNNQVSHRVSPIECSLVCYRRLTPQNGTFPSCPLPTASFKSVPMKKFSPPQMKEVSFPTPHTPHPTPHTLFPVRGNQEK</sequence>
<dbReference type="Proteomes" id="UP000001510">
    <property type="component" value="Chromosome"/>
</dbReference>
<protein>
    <submittedName>
        <fullName evidence="2">Uncharacterized protein</fullName>
    </submittedName>
</protein>
<accession>B0JKT2</accession>
<dbReference type="HOGENOM" id="CLU_1946345_0_0_3"/>
<dbReference type="KEGG" id="mar:MAE_30490"/>
<feature type="region of interest" description="Disordered" evidence="1">
    <location>
        <begin position="93"/>
        <end position="129"/>
    </location>
</feature>
<reference evidence="2 3" key="1">
    <citation type="journal article" date="2007" name="DNA Res.">
        <title>Complete genomic structure of the bloom-forming toxic cyanobacterium Microcystis aeruginosa NIES-843.</title>
        <authorList>
            <person name="Kaneko T."/>
            <person name="Nakajima N."/>
            <person name="Okamoto S."/>
            <person name="Suzuki I."/>
            <person name="Tanabe Y."/>
            <person name="Tamaoki M."/>
            <person name="Nakamura Y."/>
            <person name="Kasai F."/>
            <person name="Watanabe A."/>
            <person name="Kawashima K."/>
            <person name="Kishida Y."/>
            <person name="Ono A."/>
            <person name="Shimizu Y."/>
            <person name="Takahashi C."/>
            <person name="Minami C."/>
            <person name="Fujishiro T."/>
            <person name="Kohara M."/>
            <person name="Katoh M."/>
            <person name="Nakazaki N."/>
            <person name="Nakayama S."/>
            <person name="Yamada M."/>
            <person name="Tabata S."/>
            <person name="Watanabe M.M."/>
        </authorList>
    </citation>
    <scope>NUCLEOTIDE SEQUENCE [LARGE SCALE GENOMIC DNA]</scope>
    <source>
        <strain evidence="3">NIES-843 / IAM M-247</strain>
    </source>
</reference>
<dbReference type="EnsemblBacteria" id="BAG02871">
    <property type="protein sequence ID" value="BAG02871"/>
    <property type="gene ID" value="MAE_30490"/>
</dbReference>
<dbReference type="AlphaFoldDB" id="B0JKT2"/>
<gene>
    <name evidence="2" type="ordered locus">MAE_30490</name>
</gene>